<feature type="compositionally biased region" description="Acidic residues" evidence="5">
    <location>
        <begin position="277"/>
        <end position="289"/>
    </location>
</feature>
<feature type="region of interest" description="Disordered" evidence="5">
    <location>
        <begin position="172"/>
        <end position="197"/>
    </location>
</feature>
<feature type="domain" description="C2H2-type" evidence="7">
    <location>
        <begin position="563"/>
        <end position="590"/>
    </location>
</feature>
<dbReference type="Gene3D" id="3.30.160.60">
    <property type="entry name" value="Classic Zinc Finger"/>
    <property type="match status" value="7"/>
</dbReference>
<dbReference type="PANTHER" id="PTHR23235">
    <property type="entry name" value="KRUEPPEL-LIKE TRANSCRIPTION FACTOR"/>
    <property type="match status" value="1"/>
</dbReference>
<dbReference type="InterPro" id="IPR029044">
    <property type="entry name" value="Nucleotide-diphossugar_trans"/>
</dbReference>
<feature type="compositionally biased region" description="Low complexity" evidence="5">
    <location>
        <begin position="172"/>
        <end position="182"/>
    </location>
</feature>
<evidence type="ECO:0000256" key="6">
    <source>
        <dbReference type="SAM" id="SignalP"/>
    </source>
</evidence>
<dbReference type="Pfam" id="PF00096">
    <property type="entry name" value="zf-C2H2"/>
    <property type="match status" value="4"/>
</dbReference>
<feature type="domain" description="C2H2-type" evidence="7">
    <location>
        <begin position="201"/>
        <end position="230"/>
    </location>
</feature>
<evidence type="ECO:0000256" key="3">
    <source>
        <dbReference type="ARBA" id="ARBA00022833"/>
    </source>
</evidence>
<dbReference type="PANTHER" id="PTHR23235:SF120">
    <property type="entry name" value="KRUPPEL-LIKE FACTOR 15"/>
    <property type="match status" value="1"/>
</dbReference>
<dbReference type="GO" id="GO:0008270">
    <property type="term" value="F:zinc ion binding"/>
    <property type="evidence" value="ECO:0007669"/>
    <property type="project" value="UniProtKB-KW"/>
</dbReference>
<dbReference type="InterPro" id="IPR036236">
    <property type="entry name" value="Znf_C2H2_sf"/>
</dbReference>
<keyword evidence="6" id="KW-0732">Signal</keyword>
<keyword evidence="1" id="KW-0479">Metal-binding</keyword>
<evidence type="ECO:0000313" key="8">
    <source>
        <dbReference type="EMBL" id="KAL1373853.1"/>
    </source>
</evidence>
<evidence type="ECO:0000256" key="4">
    <source>
        <dbReference type="PROSITE-ProRule" id="PRU00042"/>
    </source>
</evidence>
<comment type="caution">
    <text evidence="8">The sequence shown here is derived from an EMBL/GenBank/DDBJ whole genome shotgun (WGS) entry which is preliminary data.</text>
</comment>
<keyword evidence="9" id="KW-1185">Reference proteome</keyword>
<feature type="domain" description="C2H2-type" evidence="7">
    <location>
        <begin position="384"/>
        <end position="413"/>
    </location>
</feature>
<dbReference type="Proteomes" id="UP001562425">
    <property type="component" value="Unassembled WGS sequence"/>
</dbReference>
<evidence type="ECO:0000313" key="9">
    <source>
        <dbReference type="Proteomes" id="UP001562425"/>
    </source>
</evidence>
<dbReference type="SUPFAM" id="SSF57667">
    <property type="entry name" value="beta-beta-alpha zinc fingers"/>
    <property type="match status" value="5"/>
</dbReference>
<gene>
    <name evidence="8" type="ORF">pipiens_005076</name>
</gene>
<dbReference type="InterPro" id="IPR013087">
    <property type="entry name" value="Znf_C2H2_type"/>
</dbReference>
<feature type="region of interest" description="Disordered" evidence="5">
    <location>
        <begin position="265"/>
        <end position="289"/>
    </location>
</feature>
<feature type="signal peptide" evidence="6">
    <location>
        <begin position="1"/>
        <end position="21"/>
    </location>
</feature>
<sequence length="597" mass="67965">MRIYSITLLLLLAVAARLTRCDLSYQRPKILIVTLIRNKEHTLPYFFSYLESLDYPKDRIALWIRSDHNEDRSIEITKAWLKRTSRHYHSVDFGYRSDVERRPDERSSTHWSEERFADVIRLKQEALEKGRKMWADFVFGGAGTAGEDEPFPTNVTILQYLLENDAGTAAAAATKSSSTGVARSTKSKPSGRAAEPPITVHECPVAGCGKQYLQLDHLKAHERIHSGQLVCNWETERVDEGVAPGGESGLRFLLQNENLELVYEGEEGDDGGKESSREEEEVVTSDFEEDDDEMVDFSIAPDSPGDSRQVVQVFDAEVLANDFIVLEEDPDEYVQINLNQNQPMRTTSTKVRKYVCPWDGCERAYTKSSHVTAHMRVHTGELPFACPWEGCEDRFARAETLSRHYRRHSGERNYVCPQCNATFARSDHLRGHMKRHKIDEFVIERVIKAGPQDKLKPTSTPPPPPPANTTMSSKLSAISIRTANKSKRKRKPSTPASGLPRNYACSFPDCDKTYTRASHLKAHEILHGKALPFRCPWEDCERSFARSFELSRHRRQHTGEKKFICHICRSTFARSDHLSVHVKRHTLREAGSDKADH</sequence>
<dbReference type="EMBL" id="JBEHCU010013915">
    <property type="protein sequence ID" value="KAL1373853.1"/>
    <property type="molecule type" value="Genomic_DNA"/>
</dbReference>
<accession>A0ABD1CBW2</accession>
<evidence type="ECO:0000256" key="1">
    <source>
        <dbReference type="ARBA" id="ARBA00022723"/>
    </source>
</evidence>
<dbReference type="Pfam" id="PF13912">
    <property type="entry name" value="zf-C2H2_6"/>
    <property type="match status" value="1"/>
</dbReference>
<feature type="domain" description="C2H2-type" evidence="7">
    <location>
        <begin position="503"/>
        <end position="532"/>
    </location>
</feature>
<reference evidence="8 9" key="1">
    <citation type="submission" date="2024-05" db="EMBL/GenBank/DDBJ databases">
        <title>Culex pipiens pipiens assembly and annotation.</title>
        <authorList>
            <person name="Alout H."/>
            <person name="Durand T."/>
        </authorList>
    </citation>
    <scope>NUCLEOTIDE SEQUENCE [LARGE SCALE GENOMIC DNA]</scope>
    <source>
        <strain evidence="8">HA-2024</strain>
        <tissue evidence="8">Whole body</tissue>
    </source>
</reference>
<dbReference type="Gene3D" id="3.90.550.10">
    <property type="entry name" value="Spore Coat Polysaccharide Biosynthesis Protein SpsA, Chain A"/>
    <property type="match status" value="1"/>
</dbReference>
<keyword evidence="3" id="KW-0862">Zinc</keyword>
<name>A0ABD1CBW2_CULPP</name>
<proteinExistence type="predicted"/>
<evidence type="ECO:0000256" key="5">
    <source>
        <dbReference type="SAM" id="MobiDB-lite"/>
    </source>
</evidence>
<protein>
    <recommendedName>
        <fullName evidence="7">C2H2-type domain-containing protein</fullName>
    </recommendedName>
</protein>
<keyword evidence="2 4" id="KW-0863">Zinc-finger</keyword>
<evidence type="ECO:0000259" key="7">
    <source>
        <dbReference type="PROSITE" id="PS50157"/>
    </source>
</evidence>
<dbReference type="FunFam" id="3.30.160.60:FF:000007">
    <property type="entry name" value="Basic krueppel-like factor 3"/>
    <property type="match status" value="2"/>
</dbReference>
<feature type="domain" description="C2H2-type" evidence="7">
    <location>
        <begin position="414"/>
        <end position="441"/>
    </location>
</feature>
<feature type="region of interest" description="Disordered" evidence="5">
    <location>
        <begin position="450"/>
        <end position="476"/>
    </location>
</feature>
<dbReference type="PROSITE" id="PS00028">
    <property type="entry name" value="ZINC_FINGER_C2H2_1"/>
    <property type="match status" value="7"/>
</dbReference>
<feature type="domain" description="C2H2-type" evidence="7">
    <location>
        <begin position="354"/>
        <end position="383"/>
    </location>
</feature>
<organism evidence="8 9">
    <name type="scientific">Culex pipiens pipiens</name>
    <name type="common">Northern house mosquito</name>
    <dbReference type="NCBI Taxonomy" id="38569"/>
    <lineage>
        <taxon>Eukaryota</taxon>
        <taxon>Metazoa</taxon>
        <taxon>Ecdysozoa</taxon>
        <taxon>Arthropoda</taxon>
        <taxon>Hexapoda</taxon>
        <taxon>Insecta</taxon>
        <taxon>Pterygota</taxon>
        <taxon>Neoptera</taxon>
        <taxon>Endopterygota</taxon>
        <taxon>Diptera</taxon>
        <taxon>Nematocera</taxon>
        <taxon>Culicoidea</taxon>
        <taxon>Culicidae</taxon>
        <taxon>Culicinae</taxon>
        <taxon>Culicini</taxon>
        <taxon>Culex</taxon>
        <taxon>Culex</taxon>
    </lineage>
</organism>
<dbReference type="PROSITE" id="PS50157">
    <property type="entry name" value="ZINC_FINGER_C2H2_2"/>
    <property type="match status" value="7"/>
</dbReference>
<evidence type="ECO:0000256" key="2">
    <source>
        <dbReference type="ARBA" id="ARBA00022771"/>
    </source>
</evidence>
<dbReference type="SMART" id="SM00355">
    <property type="entry name" value="ZnF_C2H2"/>
    <property type="match status" value="7"/>
</dbReference>
<feature type="domain" description="C2H2-type" evidence="7">
    <location>
        <begin position="533"/>
        <end position="562"/>
    </location>
</feature>
<dbReference type="AlphaFoldDB" id="A0ABD1CBW2"/>
<feature type="chain" id="PRO_5044755225" description="C2H2-type domain-containing protein" evidence="6">
    <location>
        <begin position="22"/>
        <end position="597"/>
    </location>
</feature>